<gene>
    <name evidence="3" type="ORF">RHS03_00636</name>
</gene>
<dbReference type="AlphaFoldDB" id="A0A8H7I3Y6"/>
<evidence type="ECO:0000256" key="1">
    <source>
        <dbReference type="SAM" id="MobiDB-lite"/>
    </source>
</evidence>
<feature type="transmembrane region" description="Helical" evidence="2">
    <location>
        <begin position="266"/>
        <end position="288"/>
    </location>
</feature>
<keyword evidence="2" id="KW-1133">Transmembrane helix</keyword>
<accession>A0A8H7I3Y6</accession>
<sequence length="804" mass="88613">MMSTAGPHKETSWPLNPLSTMSATSPHYRSPHPTSDAYGPPYDPHASHQALTNARGARPKETYSSPEYVYTNEVSTYRRPWWMLGFEKKMTPVLFVIFGGAILGFSLSRTPMLNFNRLLQMTTPGEGFWYEQAPFKANIIIHIFTSLRQCSFQVITCMILIAYDYLRYLAASFFSVFLFLPITWKRWPKFHSIFGYILSLLLVISLVCGSILGRRAQGGDLNMQSAVYMLGSASAYAVVMGCLEARRGAIDMHREYMLRAWFYNGAFVTTRVTALISAHIITAINGYFSLWKCAEVGYVLKTREALIQAYPECGTSTALEKPKWTHVAVHASWNEGPLGRGSASRASFGMALWVAMFLHILGIELYLRYTQDESKKWLPQEWGVLPLLSTTMFSSQRISYKTPLFLWIISQVAGGTSGQQTNATCDKSFDWASNSKGQSPCLVAAYLQGQCNPSKQWNVSALPDGTQYLAPTNHEVTGCGCSSPVYSLMSACAACQGASYGTWGQWTANCPAGLINNGTFPFQVPADTAMPQWALKMIGPDSYFDSEAARGGGSGEHWTRISIKLVAYARDALPDSLSGATVFLIVLLPILLIGIAGIMAWVWWQRRKRRARSGSMAGKEPLLRSAGSRQTIISVDTTSDIQIHLTRKSMGSLHSQYEYDRQYTQPSPVPTTPESAGYSSHPSPAVSSPGAQYAYYPEPPGYQPNQQFLVPPSAATSLGFNPQYHSTAPPQPNPPLTGATAQTFASQIESAPGRRASEPVVVENDSGTFPRTPVEPQLRALPLDDMRRLLPPSVRANAPSNNLQ</sequence>
<dbReference type="Proteomes" id="UP000602905">
    <property type="component" value="Unassembled WGS sequence"/>
</dbReference>
<feature type="region of interest" description="Disordered" evidence="1">
    <location>
        <begin position="22"/>
        <end position="60"/>
    </location>
</feature>
<feature type="region of interest" description="Disordered" evidence="1">
    <location>
        <begin position="661"/>
        <end position="738"/>
    </location>
</feature>
<feature type="transmembrane region" description="Helical" evidence="2">
    <location>
        <begin position="90"/>
        <end position="108"/>
    </location>
</feature>
<evidence type="ECO:0000313" key="4">
    <source>
        <dbReference type="Proteomes" id="UP000602905"/>
    </source>
</evidence>
<evidence type="ECO:0000313" key="3">
    <source>
        <dbReference type="EMBL" id="KAF8713802.1"/>
    </source>
</evidence>
<feature type="transmembrane region" description="Helical" evidence="2">
    <location>
        <begin position="580"/>
        <end position="604"/>
    </location>
</feature>
<feature type="transmembrane region" description="Helical" evidence="2">
    <location>
        <begin position="346"/>
        <end position="367"/>
    </location>
</feature>
<feature type="region of interest" description="Disordered" evidence="1">
    <location>
        <begin position="750"/>
        <end position="804"/>
    </location>
</feature>
<proteinExistence type="predicted"/>
<feature type="compositionally biased region" description="Polar residues" evidence="1">
    <location>
        <begin position="662"/>
        <end position="690"/>
    </location>
</feature>
<keyword evidence="2" id="KW-0812">Transmembrane</keyword>
<protein>
    <submittedName>
        <fullName evidence="3">Uncharacterized protein</fullName>
    </submittedName>
</protein>
<organism evidence="3 4">
    <name type="scientific">Rhizoctonia solani</name>
    <dbReference type="NCBI Taxonomy" id="456999"/>
    <lineage>
        <taxon>Eukaryota</taxon>
        <taxon>Fungi</taxon>
        <taxon>Dikarya</taxon>
        <taxon>Basidiomycota</taxon>
        <taxon>Agaricomycotina</taxon>
        <taxon>Agaricomycetes</taxon>
        <taxon>Cantharellales</taxon>
        <taxon>Ceratobasidiaceae</taxon>
        <taxon>Rhizoctonia</taxon>
    </lineage>
</organism>
<feature type="compositionally biased region" description="Polar residues" evidence="1">
    <location>
        <begin position="703"/>
        <end position="728"/>
    </location>
</feature>
<reference evidence="3" key="1">
    <citation type="submission" date="2020-09" db="EMBL/GenBank/DDBJ databases">
        <title>Comparative genome analyses of four rice-infecting Rhizoctonia solani isolates reveal extensive enrichment of homogalacturonan modification genes.</title>
        <authorList>
            <person name="Lee D.-Y."/>
            <person name="Jeon J."/>
            <person name="Kim K.-T."/>
            <person name="Cheong K."/>
            <person name="Song H."/>
            <person name="Choi G."/>
            <person name="Ko J."/>
            <person name="Opiyo S.O."/>
            <person name="Zuo S."/>
            <person name="Madhav S."/>
            <person name="Lee Y.-H."/>
            <person name="Wang G.-L."/>
        </authorList>
    </citation>
    <scope>NUCLEOTIDE SEQUENCE</scope>
    <source>
        <strain evidence="3">AG1-IA WGL</strain>
    </source>
</reference>
<evidence type="ECO:0000256" key="2">
    <source>
        <dbReference type="SAM" id="Phobius"/>
    </source>
</evidence>
<feature type="transmembrane region" description="Helical" evidence="2">
    <location>
        <begin position="193"/>
        <end position="213"/>
    </location>
</feature>
<comment type="caution">
    <text evidence="3">The sequence shown here is derived from an EMBL/GenBank/DDBJ whole genome shotgun (WGS) entry which is preliminary data.</text>
</comment>
<name>A0A8H7I3Y6_9AGAM</name>
<dbReference type="OrthoDB" id="193478at2759"/>
<dbReference type="EMBL" id="JACYCD010000022">
    <property type="protein sequence ID" value="KAF8713802.1"/>
    <property type="molecule type" value="Genomic_DNA"/>
</dbReference>
<feature type="transmembrane region" description="Helical" evidence="2">
    <location>
        <begin position="165"/>
        <end position="184"/>
    </location>
</feature>
<keyword evidence="2" id="KW-0472">Membrane</keyword>
<feature type="non-terminal residue" evidence="3">
    <location>
        <position position="1"/>
    </location>
</feature>